<feature type="compositionally biased region" description="Polar residues" evidence="1">
    <location>
        <begin position="345"/>
        <end position="371"/>
    </location>
</feature>
<dbReference type="KEGG" id="cput:CONPUDRAFT_143627"/>
<feature type="compositionally biased region" description="Low complexity" evidence="1">
    <location>
        <begin position="435"/>
        <end position="448"/>
    </location>
</feature>
<dbReference type="Proteomes" id="UP000053558">
    <property type="component" value="Unassembled WGS sequence"/>
</dbReference>
<dbReference type="InterPro" id="IPR018571">
    <property type="entry name" value="Membrane_anchor_Opy2_N"/>
</dbReference>
<dbReference type="RefSeq" id="XP_007767913.1">
    <property type="nucleotide sequence ID" value="XM_007769723.1"/>
</dbReference>
<sequence>MLLDPRQCVSCPSPAPSCACATDESCQQISQNCQACATFTCVPTSTSSGSGGGGVSGGAVAGAAIAAILVLVGALIVYLLYRRRLRQQKAAAEAANPKDVPASAADVLNRPDPAEKPPSPPPVDQERLRVQSASSYQQSAQRLSRLSRGPSAVDHWGAPISIHNPFEDAESIQTTSSAAQGTNVIPIGLAPESTRESKRTSNTSSGPARPARAPDLTLNESGTPSTEHLPQPKAGRAQSIRSYMTNGSYSSEFLNEAPMIVTQSQRQVFGVVKAEVIHASGNSTPTSHLSQDSLKPPSNASRPSIRSPLAASSFAPSDSPDEAEEHDSSPRSRSGTDPFDDRNQRSPSSPTTTFGHSHGSESNSPSRPASVYTNAGSVIDIGSATRVNVGYTSGNSLGTVKSPMTAKARLLSPTSPSSQTSISTKQPGSLEEQQQRALAHAQARAHAQGGHGRRISAASSVVSTATRADSILESFPFVPPSPISSRPVRSPPRSPLNQQFTQNADQASAKDSQARTSPPSSAREDKRPESPLDPPPSRKMLGMSTASQLSTTSTGLGAFPFQIENENGNGSQSRPNSSAPQNVEGRQRASLDTLALMGDISAYPLGYDKEPMPQLPDRFKR</sequence>
<evidence type="ECO:0000313" key="4">
    <source>
        <dbReference type="EMBL" id="EIW82141.1"/>
    </source>
</evidence>
<feature type="region of interest" description="Disordered" evidence="1">
    <location>
        <begin position="409"/>
        <end position="458"/>
    </location>
</feature>
<gene>
    <name evidence="4" type="ORF">CONPUDRAFT_143627</name>
</gene>
<protein>
    <recommendedName>
        <fullName evidence="3">Membrane anchor Opy2 N-terminal domain-containing protein</fullName>
    </recommendedName>
</protein>
<dbReference type="OMA" id="FGDEHSP"/>
<accession>A0A5M3MU78</accession>
<dbReference type="GeneID" id="19201864"/>
<keyword evidence="2" id="KW-0812">Transmembrane</keyword>
<feature type="domain" description="Membrane anchor Opy2 N-terminal" evidence="3">
    <location>
        <begin position="8"/>
        <end position="41"/>
    </location>
</feature>
<feature type="region of interest" description="Disordered" evidence="1">
    <location>
        <begin position="91"/>
        <end position="151"/>
    </location>
</feature>
<comment type="caution">
    <text evidence="4">The sequence shown here is derived from an EMBL/GenBank/DDBJ whole genome shotgun (WGS) entry which is preliminary data.</text>
</comment>
<evidence type="ECO:0000256" key="1">
    <source>
        <dbReference type="SAM" id="MobiDB-lite"/>
    </source>
</evidence>
<feature type="region of interest" description="Disordered" evidence="1">
    <location>
        <begin position="170"/>
        <end position="237"/>
    </location>
</feature>
<feature type="compositionally biased region" description="Polar residues" evidence="1">
    <location>
        <begin position="218"/>
        <end position="228"/>
    </location>
</feature>
<feature type="compositionally biased region" description="Polar residues" evidence="1">
    <location>
        <begin position="171"/>
        <end position="183"/>
    </location>
</feature>
<name>A0A5M3MU78_CONPW</name>
<keyword evidence="2" id="KW-1133">Transmembrane helix</keyword>
<keyword evidence="5" id="KW-1185">Reference proteome</keyword>
<feature type="region of interest" description="Disordered" evidence="1">
    <location>
        <begin position="281"/>
        <end position="371"/>
    </location>
</feature>
<feature type="region of interest" description="Disordered" evidence="1">
    <location>
        <begin position="474"/>
        <end position="590"/>
    </location>
</feature>
<feature type="compositionally biased region" description="Low complexity" evidence="1">
    <location>
        <begin position="412"/>
        <end position="427"/>
    </location>
</feature>
<feature type="compositionally biased region" description="Low complexity" evidence="1">
    <location>
        <begin position="130"/>
        <end position="148"/>
    </location>
</feature>
<dbReference type="AlphaFoldDB" id="A0A5M3MU78"/>
<evidence type="ECO:0000256" key="2">
    <source>
        <dbReference type="SAM" id="Phobius"/>
    </source>
</evidence>
<reference evidence="5" key="1">
    <citation type="journal article" date="2012" name="Science">
        <title>The Paleozoic origin of enzymatic lignin decomposition reconstructed from 31 fungal genomes.</title>
        <authorList>
            <person name="Floudas D."/>
            <person name="Binder M."/>
            <person name="Riley R."/>
            <person name="Barry K."/>
            <person name="Blanchette R.A."/>
            <person name="Henrissat B."/>
            <person name="Martinez A.T."/>
            <person name="Otillar R."/>
            <person name="Spatafora J.W."/>
            <person name="Yadav J.S."/>
            <person name="Aerts A."/>
            <person name="Benoit I."/>
            <person name="Boyd A."/>
            <person name="Carlson A."/>
            <person name="Copeland A."/>
            <person name="Coutinho P.M."/>
            <person name="de Vries R.P."/>
            <person name="Ferreira P."/>
            <person name="Findley K."/>
            <person name="Foster B."/>
            <person name="Gaskell J."/>
            <person name="Glotzer D."/>
            <person name="Gorecki P."/>
            <person name="Heitman J."/>
            <person name="Hesse C."/>
            <person name="Hori C."/>
            <person name="Igarashi K."/>
            <person name="Jurgens J.A."/>
            <person name="Kallen N."/>
            <person name="Kersten P."/>
            <person name="Kohler A."/>
            <person name="Kuees U."/>
            <person name="Kumar T.K.A."/>
            <person name="Kuo A."/>
            <person name="LaButti K."/>
            <person name="Larrondo L.F."/>
            <person name="Lindquist E."/>
            <person name="Ling A."/>
            <person name="Lombard V."/>
            <person name="Lucas S."/>
            <person name="Lundell T."/>
            <person name="Martin R."/>
            <person name="McLaughlin D.J."/>
            <person name="Morgenstern I."/>
            <person name="Morin E."/>
            <person name="Murat C."/>
            <person name="Nagy L.G."/>
            <person name="Nolan M."/>
            <person name="Ohm R.A."/>
            <person name="Patyshakuliyeva A."/>
            <person name="Rokas A."/>
            <person name="Ruiz-Duenas F.J."/>
            <person name="Sabat G."/>
            <person name="Salamov A."/>
            <person name="Samejima M."/>
            <person name="Schmutz J."/>
            <person name="Slot J.C."/>
            <person name="St John F."/>
            <person name="Stenlid J."/>
            <person name="Sun H."/>
            <person name="Sun S."/>
            <person name="Syed K."/>
            <person name="Tsang A."/>
            <person name="Wiebenga A."/>
            <person name="Young D."/>
            <person name="Pisabarro A."/>
            <person name="Eastwood D.C."/>
            <person name="Martin F."/>
            <person name="Cullen D."/>
            <person name="Grigoriev I.V."/>
            <person name="Hibbett D.S."/>
        </authorList>
    </citation>
    <scope>NUCLEOTIDE SEQUENCE [LARGE SCALE GENOMIC DNA]</scope>
    <source>
        <strain evidence="5">RWD-64-598 SS2</strain>
    </source>
</reference>
<feature type="compositionally biased region" description="Polar residues" evidence="1">
    <location>
        <begin position="564"/>
        <end position="581"/>
    </location>
</feature>
<dbReference type="OrthoDB" id="2402916at2759"/>
<evidence type="ECO:0000259" key="3">
    <source>
        <dbReference type="Pfam" id="PF09463"/>
    </source>
</evidence>
<evidence type="ECO:0000313" key="5">
    <source>
        <dbReference type="Proteomes" id="UP000053558"/>
    </source>
</evidence>
<feature type="compositionally biased region" description="Polar residues" evidence="1">
    <location>
        <begin position="281"/>
        <end position="304"/>
    </location>
</feature>
<feature type="transmembrane region" description="Helical" evidence="2">
    <location>
        <begin position="59"/>
        <end position="81"/>
    </location>
</feature>
<keyword evidence="2" id="KW-0472">Membrane</keyword>
<feature type="compositionally biased region" description="Low complexity" evidence="1">
    <location>
        <begin position="307"/>
        <end position="318"/>
    </location>
</feature>
<feature type="compositionally biased region" description="Polar residues" evidence="1">
    <location>
        <begin position="496"/>
        <end position="520"/>
    </location>
</feature>
<feature type="compositionally biased region" description="Polar residues" evidence="1">
    <location>
        <begin position="544"/>
        <end position="555"/>
    </location>
</feature>
<organism evidence="4 5">
    <name type="scientific">Coniophora puteana (strain RWD-64-598)</name>
    <name type="common">Brown rot fungus</name>
    <dbReference type="NCBI Taxonomy" id="741705"/>
    <lineage>
        <taxon>Eukaryota</taxon>
        <taxon>Fungi</taxon>
        <taxon>Dikarya</taxon>
        <taxon>Basidiomycota</taxon>
        <taxon>Agaricomycotina</taxon>
        <taxon>Agaricomycetes</taxon>
        <taxon>Agaricomycetidae</taxon>
        <taxon>Boletales</taxon>
        <taxon>Coniophorineae</taxon>
        <taxon>Coniophoraceae</taxon>
        <taxon>Coniophora</taxon>
    </lineage>
</organism>
<dbReference type="EMBL" id="JH711577">
    <property type="protein sequence ID" value="EIW82141.1"/>
    <property type="molecule type" value="Genomic_DNA"/>
</dbReference>
<dbReference type="Pfam" id="PF09463">
    <property type="entry name" value="Opy2"/>
    <property type="match status" value="1"/>
</dbReference>
<proteinExistence type="predicted"/>